<gene>
    <name evidence="6" type="ORF">RIEGSTA812A_PEG_1259</name>
</gene>
<dbReference type="InterPro" id="IPR036388">
    <property type="entry name" value="WH-like_DNA-bd_sf"/>
</dbReference>
<dbReference type="GO" id="GO:0003677">
    <property type="term" value="F:DNA binding"/>
    <property type="evidence" value="ECO:0007669"/>
    <property type="project" value="UniProtKB-KW"/>
</dbReference>
<keyword evidence="3" id="KW-0804">Transcription</keyword>
<dbReference type="PROSITE" id="PS50042">
    <property type="entry name" value="CNMP_BINDING_3"/>
    <property type="match status" value="1"/>
</dbReference>
<dbReference type="GO" id="GO:0005829">
    <property type="term" value="C:cytosol"/>
    <property type="evidence" value="ECO:0007669"/>
    <property type="project" value="TreeGrafter"/>
</dbReference>
<dbReference type="InterPro" id="IPR000595">
    <property type="entry name" value="cNMP-bd_dom"/>
</dbReference>
<evidence type="ECO:0000256" key="3">
    <source>
        <dbReference type="ARBA" id="ARBA00023163"/>
    </source>
</evidence>
<proteinExistence type="predicted"/>
<dbReference type="PROSITE" id="PS00042">
    <property type="entry name" value="HTH_CRP_1"/>
    <property type="match status" value="1"/>
</dbReference>
<dbReference type="InterPro" id="IPR050397">
    <property type="entry name" value="Env_Response_Regulators"/>
</dbReference>
<dbReference type="InterPro" id="IPR036390">
    <property type="entry name" value="WH_DNA-bd_sf"/>
</dbReference>
<dbReference type="PANTHER" id="PTHR24567:SF28">
    <property type="entry name" value="LISTERIOLYSIN REGULATORY PROTEIN"/>
    <property type="match status" value="1"/>
</dbReference>
<dbReference type="InterPro" id="IPR014710">
    <property type="entry name" value="RmlC-like_jellyroll"/>
</dbReference>
<dbReference type="Pfam" id="PF00027">
    <property type="entry name" value="cNMP_binding"/>
    <property type="match status" value="1"/>
</dbReference>
<dbReference type="PANTHER" id="PTHR24567">
    <property type="entry name" value="CRP FAMILY TRANSCRIPTIONAL REGULATORY PROTEIN"/>
    <property type="match status" value="1"/>
</dbReference>
<evidence type="ECO:0000256" key="2">
    <source>
        <dbReference type="ARBA" id="ARBA00023125"/>
    </source>
</evidence>
<dbReference type="CDD" id="cd00038">
    <property type="entry name" value="CAP_ED"/>
    <property type="match status" value="1"/>
</dbReference>
<evidence type="ECO:0000259" key="5">
    <source>
        <dbReference type="PROSITE" id="PS51063"/>
    </source>
</evidence>
<feature type="domain" description="HTH crp-type" evidence="5">
    <location>
        <begin position="159"/>
        <end position="235"/>
    </location>
</feature>
<reference evidence="6" key="1">
    <citation type="submission" date="2018-10" db="EMBL/GenBank/DDBJ databases">
        <authorList>
            <person name="Gruber-Vodicka H."/>
            <person name="Jaeckle O."/>
        </authorList>
    </citation>
    <scope>NUCLEOTIDE SEQUENCE</scope>
</reference>
<dbReference type="SUPFAM" id="SSF51206">
    <property type="entry name" value="cAMP-binding domain-like"/>
    <property type="match status" value="1"/>
</dbReference>
<organism evidence="6">
    <name type="scientific">invertebrate metagenome</name>
    <dbReference type="NCBI Taxonomy" id="1711999"/>
    <lineage>
        <taxon>unclassified sequences</taxon>
        <taxon>metagenomes</taxon>
        <taxon>organismal metagenomes</taxon>
    </lineage>
</organism>
<dbReference type="AlphaFoldDB" id="A0A484H6M0"/>
<dbReference type="GO" id="GO:0003700">
    <property type="term" value="F:DNA-binding transcription factor activity"/>
    <property type="evidence" value="ECO:0007669"/>
    <property type="project" value="InterPro"/>
</dbReference>
<evidence type="ECO:0000313" key="6">
    <source>
        <dbReference type="EMBL" id="VBB69786.1"/>
    </source>
</evidence>
<dbReference type="Pfam" id="PF13545">
    <property type="entry name" value="HTH_Crp_2"/>
    <property type="match status" value="1"/>
</dbReference>
<accession>A0A484H6M0</accession>
<sequence length="235" mass="25916">MKKSSIVGNWHGLVHCEFCSIHQAALFSSIPIESLAGMHLPIDNIQFDTGASIYNVGGEGGAVFTVRSGLVKLARFLPNGSYRIVRLARHGSVLGLEALLGSPYEHTATALSPTFTCRIPRDTVYELANAYPALYQQIMQRFCDAVHQADEWLTLLSTGSIRARIARLFLYLEDKPHESLCTLLGREDLAAILGTTPETTSRIIADMKRAGAIHHLGLNRFRYDTKALHAIAQQQ</sequence>
<evidence type="ECO:0000256" key="1">
    <source>
        <dbReference type="ARBA" id="ARBA00023015"/>
    </source>
</evidence>
<dbReference type="InterPro" id="IPR018335">
    <property type="entry name" value="Tscrpt_reg_HTH_Crp-type_CS"/>
</dbReference>
<dbReference type="SMART" id="SM00100">
    <property type="entry name" value="cNMP"/>
    <property type="match status" value="1"/>
</dbReference>
<keyword evidence="1" id="KW-0805">Transcription regulation</keyword>
<dbReference type="InterPro" id="IPR012318">
    <property type="entry name" value="HTH_CRP"/>
</dbReference>
<dbReference type="PROSITE" id="PS51063">
    <property type="entry name" value="HTH_CRP_2"/>
    <property type="match status" value="1"/>
</dbReference>
<dbReference type="SUPFAM" id="SSF46785">
    <property type="entry name" value="Winged helix' DNA-binding domain"/>
    <property type="match status" value="1"/>
</dbReference>
<dbReference type="EMBL" id="LR026963">
    <property type="protein sequence ID" value="VBB69786.1"/>
    <property type="molecule type" value="Genomic_DNA"/>
</dbReference>
<protein>
    <submittedName>
        <fullName evidence="6">Transcriptional regulator, Crp/Fnr family</fullName>
    </submittedName>
</protein>
<evidence type="ECO:0000259" key="4">
    <source>
        <dbReference type="PROSITE" id="PS50042"/>
    </source>
</evidence>
<dbReference type="Gene3D" id="1.10.10.10">
    <property type="entry name" value="Winged helix-like DNA-binding domain superfamily/Winged helix DNA-binding domain"/>
    <property type="match status" value="1"/>
</dbReference>
<feature type="domain" description="Cyclic nucleotide-binding" evidence="4">
    <location>
        <begin position="26"/>
        <end position="145"/>
    </location>
</feature>
<dbReference type="InterPro" id="IPR018490">
    <property type="entry name" value="cNMP-bd_dom_sf"/>
</dbReference>
<dbReference type="Gene3D" id="2.60.120.10">
    <property type="entry name" value="Jelly Rolls"/>
    <property type="match status" value="1"/>
</dbReference>
<keyword evidence="2" id="KW-0238">DNA-binding</keyword>
<name>A0A484H6M0_9ZZZZ</name>